<evidence type="ECO:0000313" key="2">
    <source>
        <dbReference type="Proteomes" id="UP000011777"/>
    </source>
</evidence>
<reference evidence="1 2" key="1">
    <citation type="submission" date="2013-02" db="EMBL/GenBank/DDBJ databases">
        <title>Genome sequence of Candida maltosa Xu316, a potential industrial strain for xylitol and ethanol production.</title>
        <authorList>
            <person name="Yu J."/>
            <person name="Wang Q."/>
            <person name="Geng X."/>
            <person name="Bao W."/>
            <person name="He P."/>
            <person name="Cai J."/>
        </authorList>
    </citation>
    <scope>NUCLEOTIDE SEQUENCE [LARGE SCALE GENOMIC DNA]</scope>
    <source>
        <strain evidence="2">Xu316</strain>
    </source>
</reference>
<dbReference type="Proteomes" id="UP000011777">
    <property type="component" value="Unassembled WGS sequence"/>
</dbReference>
<name>M3K0L2_CANMX</name>
<dbReference type="EMBL" id="AOGT01000949">
    <property type="protein sequence ID" value="EMG48840.1"/>
    <property type="molecule type" value="Genomic_DNA"/>
</dbReference>
<dbReference type="HOGENOM" id="CLU_2542349_0_0_1"/>
<proteinExistence type="predicted"/>
<evidence type="ECO:0000313" key="1">
    <source>
        <dbReference type="EMBL" id="EMG48840.1"/>
    </source>
</evidence>
<organism evidence="1 2">
    <name type="scientific">Candida maltosa (strain Xu316)</name>
    <name type="common">Yeast</name>
    <dbReference type="NCBI Taxonomy" id="1245528"/>
    <lineage>
        <taxon>Eukaryota</taxon>
        <taxon>Fungi</taxon>
        <taxon>Dikarya</taxon>
        <taxon>Ascomycota</taxon>
        <taxon>Saccharomycotina</taxon>
        <taxon>Pichiomycetes</taxon>
        <taxon>Debaryomycetaceae</taxon>
        <taxon>Candida/Lodderomyces clade</taxon>
        <taxon>Candida</taxon>
    </lineage>
</organism>
<keyword evidence="2" id="KW-1185">Reference proteome</keyword>
<comment type="caution">
    <text evidence="1">The sequence shown here is derived from an EMBL/GenBank/DDBJ whole genome shotgun (WGS) entry which is preliminary data.</text>
</comment>
<accession>M3K0L2</accession>
<gene>
    <name evidence="1" type="ORF">G210_0524</name>
</gene>
<sequence length="83" mass="9268">MFFHLHASSPNSIFKFQLIRGSNASEIRVNAHKTNEHRTESHVVKGCSICETGEGFFHWVYKPDAEDDGNETVATSGDEKSSI</sequence>
<dbReference type="AlphaFoldDB" id="M3K0L2"/>
<protein>
    <submittedName>
        <fullName evidence="1">Uncharacterized protein</fullName>
    </submittedName>
</protein>